<dbReference type="InterPro" id="IPR016161">
    <property type="entry name" value="Ald_DH/histidinol_DH"/>
</dbReference>
<feature type="binding site" evidence="6">
    <location>
        <position position="332"/>
    </location>
    <ligand>
        <name>substrate</name>
    </ligand>
</feature>
<evidence type="ECO:0000313" key="9">
    <source>
        <dbReference type="EMBL" id="GAA4868366.1"/>
    </source>
</evidence>
<evidence type="ECO:0000256" key="2">
    <source>
        <dbReference type="ARBA" id="ARBA00022605"/>
    </source>
</evidence>
<dbReference type="InterPro" id="IPR001692">
    <property type="entry name" value="Histidinol_DH_CS"/>
</dbReference>
<dbReference type="HAMAP" id="MF_01024">
    <property type="entry name" value="HisD"/>
    <property type="match status" value="1"/>
</dbReference>
<feature type="binding site" evidence="6">
    <location>
        <position position="424"/>
    </location>
    <ligand>
        <name>Zn(2+)</name>
        <dbReference type="ChEBI" id="CHEBI:29105"/>
    </ligand>
</feature>
<dbReference type="SUPFAM" id="SSF53720">
    <property type="entry name" value="ALDH-like"/>
    <property type="match status" value="1"/>
</dbReference>
<evidence type="ECO:0000256" key="8">
    <source>
        <dbReference type="RuleBase" id="RU004175"/>
    </source>
</evidence>
<dbReference type="PROSITE" id="PS00611">
    <property type="entry name" value="HISOL_DEHYDROGENASE"/>
    <property type="match status" value="1"/>
</dbReference>
<dbReference type="Proteomes" id="UP001501323">
    <property type="component" value="Unassembled WGS sequence"/>
</dbReference>
<feature type="binding site" evidence="6">
    <location>
        <position position="132"/>
    </location>
    <ligand>
        <name>NAD(+)</name>
        <dbReference type="ChEBI" id="CHEBI:57540"/>
    </ligand>
</feature>
<reference evidence="10" key="1">
    <citation type="journal article" date="2019" name="Int. J. Syst. Evol. Microbiol.">
        <title>The Global Catalogue of Microorganisms (GCM) 10K type strain sequencing project: providing services to taxonomists for standard genome sequencing and annotation.</title>
        <authorList>
            <consortium name="The Broad Institute Genomics Platform"/>
            <consortium name="The Broad Institute Genome Sequencing Center for Infectious Disease"/>
            <person name="Wu L."/>
            <person name="Ma J."/>
        </authorList>
    </citation>
    <scope>NUCLEOTIDE SEQUENCE [LARGE SCALE GENOMIC DNA]</scope>
    <source>
        <strain evidence="10">JCM 18392</strain>
    </source>
</reference>
<feature type="binding site" evidence="6">
    <location>
        <position position="242"/>
    </location>
    <ligand>
        <name>substrate</name>
    </ligand>
</feature>
<comment type="function">
    <text evidence="6">Catalyzes the sequential NAD-dependent oxidations of L-histidinol to L-histidinaldehyde and then to L-histidine.</text>
</comment>
<keyword evidence="3 6" id="KW-0479">Metal-binding</keyword>
<evidence type="ECO:0000256" key="6">
    <source>
        <dbReference type="HAMAP-Rule" id="MF_01024"/>
    </source>
</evidence>
<comment type="cofactor">
    <cofactor evidence="6">
        <name>Zn(2+)</name>
        <dbReference type="ChEBI" id="CHEBI:29105"/>
    </cofactor>
    <text evidence="6">Binds 1 zinc ion per subunit.</text>
</comment>
<feature type="binding site" evidence="6">
    <location>
        <position position="365"/>
    </location>
    <ligand>
        <name>Zn(2+)</name>
        <dbReference type="ChEBI" id="CHEBI:29105"/>
    </ligand>
</feature>
<dbReference type="EC" id="1.1.1.23" evidence="6"/>
<evidence type="ECO:0000256" key="4">
    <source>
        <dbReference type="ARBA" id="ARBA00022833"/>
    </source>
</evidence>
<evidence type="ECO:0000256" key="1">
    <source>
        <dbReference type="ARBA" id="ARBA00010178"/>
    </source>
</evidence>
<keyword evidence="2 6" id="KW-0028">Amino-acid biosynthesis</keyword>
<proteinExistence type="inferred from homology"/>
<dbReference type="InterPro" id="IPR012131">
    <property type="entry name" value="Hstdl_DH"/>
</dbReference>
<comment type="catalytic activity">
    <reaction evidence="6">
        <text>L-histidinol + 2 NAD(+) + H2O = L-histidine + 2 NADH + 3 H(+)</text>
        <dbReference type="Rhea" id="RHEA:20641"/>
        <dbReference type="ChEBI" id="CHEBI:15377"/>
        <dbReference type="ChEBI" id="CHEBI:15378"/>
        <dbReference type="ChEBI" id="CHEBI:57540"/>
        <dbReference type="ChEBI" id="CHEBI:57595"/>
        <dbReference type="ChEBI" id="CHEBI:57699"/>
        <dbReference type="ChEBI" id="CHEBI:57945"/>
        <dbReference type="EC" id="1.1.1.23"/>
    </reaction>
</comment>
<feature type="binding site" evidence="6">
    <location>
        <position position="267"/>
    </location>
    <ligand>
        <name>substrate</name>
    </ligand>
</feature>
<name>A0ABP9EBV6_9GAMM</name>
<feature type="binding site" evidence="6">
    <location>
        <position position="217"/>
    </location>
    <ligand>
        <name>NAD(+)</name>
        <dbReference type="ChEBI" id="CHEBI:57540"/>
    </ligand>
</feature>
<keyword evidence="10" id="KW-1185">Reference proteome</keyword>
<evidence type="ECO:0000313" key="10">
    <source>
        <dbReference type="Proteomes" id="UP001501323"/>
    </source>
</evidence>
<dbReference type="PANTHER" id="PTHR21256:SF2">
    <property type="entry name" value="HISTIDINE BIOSYNTHESIS TRIFUNCTIONAL PROTEIN"/>
    <property type="match status" value="1"/>
</dbReference>
<dbReference type="NCBIfam" id="TIGR00069">
    <property type="entry name" value="hisD"/>
    <property type="match status" value="1"/>
</dbReference>
<keyword evidence="4 6" id="KW-0862">Zinc</keyword>
<dbReference type="Pfam" id="PF00815">
    <property type="entry name" value="Histidinol_dh"/>
    <property type="match status" value="1"/>
</dbReference>
<dbReference type="CDD" id="cd06572">
    <property type="entry name" value="Histidinol_dh"/>
    <property type="match status" value="1"/>
</dbReference>
<feature type="binding site" evidence="6">
    <location>
        <position position="267"/>
    </location>
    <ligand>
        <name>Zn(2+)</name>
        <dbReference type="ChEBI" id="CHEBI:29105"/>
    </ligand>
</feature>
<evidence type="ECO:0000256" key="5">
    <source>
        <dbReference type="ARBA" id="ARBA00023002"/>
    </source>
</evidence>
<feature type="binding site" evidence="6">
    <location>
        <position position="264"/>
    </location>
    <ligand>
        <name>substrate</name>
    </ligand>
</feature>
<comment type="caution">
    <text evidence="9">The sequence shown here is derived from an EMBL/GenBank/DDBJ whole genome shotgun (WGS) entry which is preliminary data.</text>
</comment>
<organism evidence="9 10">
    <name type="scientific">Luteimonas vadosa</name>
    <dbReference type="NCBI Taxonomy" id="1165507"/>
    <lineage>
        <taxon>Bacteria</taxon>
        <taxon>Pseudomonadati</taxon>
        <taxon>Pseudomonadota</taxon>
        <taxon>Gammaproteobacteria</taxon>
        <taxon>Lysobacterales</taxon>
        <taxon>Lysobacteraceae</taxon>
        <taxon>Luteimonas</taxon>
    </lineage>
</organism>
<dbReference type="PANTHER" id="PTHR21256">
    <property type="entry name" value="HISTIDINOL DEHYDROGENASE HDH"/>
    <property type="match status" value="1"/>
</dbReference>
<dbReference type="EMBL" id="BAABJY010000002">
    <property type="protein sequence ID" value="GAA4868366.1"/>
    <property type="molecule type" value="Genomic_DNA"/>
</dbReference>
<protein>
    <recommendedName>
        <fullName evidence="6">Histidinol dehydrogenase</fullName>
        <shortName evidence="6">HDH</shortName>
        <ecNumber evidence="6">1.1.1.23</ecNumber>
    </recommendedName>
</protein>
<keyword evidence="6" id="KW-0520">NAD</keyword>
<feature type="binding site" evidence="6">
    <location>
        <position position="194"/>
    </location>
    <ligand>
        <name>NAD(+)</name>
        <dbReference type="ChEBI" id="CHEBI:57540"/>
    </ligand>
</feature>
<feature type="binding site" evidence="6">
    <location>
        <position position="264"/>
    </location>
    <ligand>
        <name>Zn(2+)</name>
        <dbReference type="ChEBI" id="CHEBI:29105"/>
    </ligand>
</feature>
<comment type="pathway">
    <text evidence="6">Amino-acid biosynthesis; L-histidine biosynthesis; L-histidine from 5-phospho-alpha-D-ribose 1-diphosphate: step 9/9.</text>
</comment>
<comment type="similarity">
    <text evidence="1 6 7 8">Belongs to the histidinol dehydrogenase family.</text>
</comment>
<dbReference type="InterPro" id="IPR022695">
    <property type="entry name" value="Histidinol_DH_monofunct"/>
</dbReference>
<keyword evidence="6" id="KW-0368">Histidine biosynthesis</keyword>
<feature type="binding site" evidence="6">
    <location>
        <position position="365"/>
    </location>
    <ligand>
        <name>substrate</name>
    </ligand>
</feature>
<dbReference type="PIRSF" id="PIRSF000099">
    <property type="entry name" value="Histidinol_dh"/>
    <property type="match status" value="1"/>
</dbReference>
<evidence type="ECO:0000256" key="3">
    <source>
        <dbReference type="ARBA" id="ARBA00022723"/>
    </source>
</evidence>
<dbReference type="Gene3D" id="1.20.5.1300">
    <property type="match status" value="1"/>
</dbReference>
<feature type="active site" description="Proton acceptor" evidence="6">
    <location>
        <position position="331"/>
    </location>
</feature>
<keyword evidence="5 6" id="KW-0560">Oxidoreductase</keyword>
<sequence>MNAALVQRLDWSLLDAEARSRALRRPTRARSAETASTVAGILARVRAGGDAALAEFQRRFDGIDTGSWRVDAEELDAAHAAVPAAVRQAMAEAMSRIEAFHRAGMAADYAVQTAPGVLCERVARPIPRVGLYVPAGTAPLPSTALMLGVPARLAGCADTVLCTPPRKDGSADPAVLLAARMTGVSRIFKLGGAQAIAAMAFGTESVPRCDKLFGPGNRYVTEAKQQVAQSGTVAIDMPAGPSEVLVVADAGANAAFVAADLLSQAEHGPDSQVVLLSDSGELLSRVESALAQQLDALPRADTARAALAGSRLILVETLETAFAISNAYAPEHLILALREPRRWLGRVEAAGSVFLGDYTPEALGDYCSGTNHVLPTNGAARACSGLGVASFQNFISVQSATAEGIAGIGPSAVVLARAEGLEAHANAVDLRLACLQSTEVAA</sequence>
<dbReference type="PRINTS" id="PR00083">
    <property type="entry name" value="HOLDHDRGNASE"/>
</dbReference>
<feature type="active site" description="Proton acceptor" evidence="6">
    <location>
        <position position="332"/>
    </location>
</feature>
<feature type="binding site" evidence="6">
    <location>
        <position position="419"/>
    </location>
    <ligand>
        <name>substrate</name>
    </ligand>
</feature>
<gene>
    <name evidence="6 9" type="primary">hisD</name>
    <name evidence="9" type="ORF">GCM10023332_21120</name>
</gene>
<dbReference type="Gene3D" id="3.40.50.1980">
    <property type="entry name" value="Nitrogenase molybdenum iron protein domain"/>
    <property type="match status" value="2"/>
</dbReference>
<feature type="binding site" evidence="6">
    <location>
        <position position="424"/>
    </location>
    <ligand>
        <name>substrate</name>
    </ligand>
</feature>
<evidence type="ECO:0000256" key="7">
    <source>
        <dbReference type="PIRNR" id="PIRNR000099"/>
    </source>
</evidence>
<accession>A0ABP9EBV6</accession>